<keyword evidence="4" id="KW-1185">Reference proteome</keyword>
<gene>
    <name evidence="3" type="ORF">GCM10009554_64560</name>
</gene>
<comment type="caution">
    <text evidence="3">The sequence shown here is derived from an EMBL/GenBank/DDBJ whole genome shotgun (WGS) entry which is preliminary data.</text>
</comment>
<sequence>MMPVKKLVLRTAAGLVGTLLAFAATATATAATASPTTGPDLAAAATAAHSAEATKLLGKAAQRPGSAAAKSTAKLAIQQDVIPVYALSADFVRTGAGDVGTLWYVATPATKGTDKLTVFTAPDQGGAWHPVNVATGNTEATMAAAARGAKLLTEPQLGAWYAVTGSTLRALNPEATNAIGSAPIALSAYRQQVSDRYQDKQAGSTYAKNGTAGGYDVAASTTQEDTPGAWLILAAGTAVALALGAVTLITRRRRTA</sequence>
<name>A0ABN1REW6_9ACTN</name>
<evidence type="ECO:0000313" key="3">
    <source>
        <dbReference type="EMBL" id="GAA0955926.1"/>
    </source>
</evidence>
<accession>A0ABN1REW6</accession>
<keyword evidence="1" id="KW-1133">Transmembrane helix</keyword>
<evidence type="ECO:0000256" key="2">
    <source>
        <dbReference type="SAM" id="SignalP"/>
    </source>
</evidence>
<reference evidence="3 4" key="1">
    <citation type="journal article" date="2019" name="Int. J. Syst. Evol. Microbiol.">
        <title>The Global Catalogue of Microorganisms (GCM) 10K type strain sequencing project: providing services to taxonomists for standard genome sequencing and annotation.</title>
        <authorList>
            <consortium name="The Broad Institute Genomics Platform"/>
            <consortium name="The Broad Institute Genome Sequencing Center for Infectious Disease"/>
            <person name="Wu L."/>
            <person name="Ma J."/>
        </authorList>
    </citation>
    <scope>NUCLEOTIDE SEQUENCE [LARGE SCALE GENOMIC DNA]</scope>
    <source>
        <strain evidence="3 4">JCM 10977</strain>
    </source>
</reference>
<proteinExistence type="predicted"/>
<feature type="transmembrane region" description="Helical" evidence="1">
    <location>
        <begin position="229"/>
        <end position="250"/>
    </location>
</feature>
<protein>
    <recommendedName>
        <fullName evidence="5">LPXTG-motif cell wall-anchored protein</fullName>
    </recommendedName>
</protein>
<evidence type="ECO:0008006" key="5">
    <source>
        <dbReference type="Google" id="ProtNLM"/>
    </source>
</evidence>
<keyword evidence="1" id="KW-0472">Membrane</keyword>
<evidence type="ECO:0000256" key="1">
    <source>
        <dbReference type="SAM" id="Phobius"/>
    </source>
</evidence>
<evidence type="ECO:0000313" key="4">
    <source>
        <dbReference type="Proteomes" id="UP001500542"/>
    </source>
</evidence>
<organism evidence="3 4">
    <name type="scientific">Kribbella koreensis</name>
    <dbReference type="NCBI Taxonomy" id="57909"/>
    <lineage>
        <taxon>Bacteria</taxon>
        <taxon>Bacillati</taxon>
        <taxon>Actinomycetota</taxon>
        <taxon>Actinomycetes</taxon>
        <taxon>Propionibacteriales</taxon>
        <taxon>Kribbellaceae</taxon>
        <taxon>Kribbella</taxon>
    </lineage>
</organism>
<keyword evidence="1" id="KW-0812">Transmembrane</keyword>
<dbReference type="Proteomes" id="UP001500542">
    <property type="component" value="Unassembled WGS sequence"/>
</dbReference>
<dbReference type="EMBL" id="BAAAHK010000017">
    <property type="protein sequence ID" value="GAA0955926.1"/>
    <property type="molecule type" value="Genomic_DNA"/>
</dbReference>
<keyword evidence="2" id="KW-0732">Signal</keyword>
<feature type="chain" id="PRO_5045981459" description="LPXTG-motif cell wall-anchored protein" evidence="2">
    <location>
        <begin position="31"/>
        <end position="256"/>
    </location>
</feature>
<feature type="signal peptide" evidence="2">
    <location>
        <begin position="1"/>
        <end position="30"/>
    </location>
</feature>